<sequence>MLSIYLLVFLKLQLLSKWSSMNPFKSKDRVTAISSQSSSSSTSREMGFFIQSVIICGMLEVQGLAYDNLHYLEIAGEFKILPKLVQIWISILSCTCHSVVILCFNKRIRNQAKSVLMVHSKDRTITAQQPTTQITRL</sequence>
<dbReference type="InterPro" id="IPR019425">
    <property type="entry name" value="7TM_GPCR_serpentine_rcpt_Srt"/>
</dbReference>
<name>A0A915D4A7_9BILA</name>
<proteinExistence type="predicted"/>
<evidence type="ECO:0000313" key="4">
    <source>
        <dbReference type="WBParaSite" id="jg15701"/>
    </source>
</evidence>
<evidence type="ECO:0000256" key="2">
    <source>
        <dbReference type="SAM" id="SignalP"/>
    </source>
</evidence>
<dbReference type="WBParaSite" id="jg15701">
    <property type="protein sequence ID" value="jg15701"/>
    <property type="gene ID" value="jg15701"/>
</dbReference>
<evidence type="ECO:0000313" key="3">
    <source>
        <dbReference type="Proteomes" id="UP000887574"/>
    </source>
</evidence>
<dbReference type="Pfam" id="PF10321">
    <property type="entry name" value="7TM_GPCR_Srt"/>
    <property type="match status" value="1"/>
</dbReference>
<dbReference type="AlphaFoldDB" id="A0A915D4A7"/>
<keyword evidence="3" id="KW-1185">Reference proteome</keyword>
<keyword evidence="1" id="KW-0472">Membrane</keyword>
<feature type="signal peptide" evidence="2">
    <location>
        <begin position="1"/>
        <end position="20"/>
    </location>
</feature>
<protein>
    <submittedName>
        <fullName evidence="4">Uncharacterized protein</fullName>
    </submittedName>
</protein>
<keyword evidence="1" id="KW-1133">Transmembrane helix</keyword>
<keyword evidence="2" id="KW-0732">Signal</keyword>
<dbReference type="Proteomes" id="UP000887574">
    <property type="component" value="Unplaced"/>
</dbReference>
<reference evidence="4" key="1">
    <citation type="submission" date="2022-11" db="UniProtKB">
        <authorList>
            <consortium name="WormBaseParasite"/>
        </authorList>
    </citation>
    <scope>IDENTIFICATION</scope>
</reference>
<accession>A0A915D4A7</accession>
<feature type="transmembrane region" description="Helical" evidence="1">
    <location>
        <begin position="85"/>
        <end position="104"/>
    </location>
</feature>
<evidence type="ECO:0000256" key="1">
    <source>
        <dbReference type="SAM" id="Phobius"/>
    </source>
</evidence>
<keyword evidence="1" id="KW-0812">Transmembrane</keyword>
<feature type="chain" id="PRO_5036767095" evidence="2">
    <location>
        <begin position="21"/>
        <end position="137"/>
    </location>
</feature>
<organism evidence="3 4">
    <name type="scientific">Ditylenchus dipsaci</name>
    <dbReference type="NCBI Taxonomy" id="166011"/>
    <lineage>
        <taxon>Eukaryota</taxon>
        <taxon>Metazoa</taxon>
        <taxon>Ecdysozoa</taxon>
        <taxon>Nematoda</taxon>
        <taxon>Chromadorea</taxon>
        <taxon>Rhabditida</taxon>
        <taxon>Tylenchina</taxon>
        <taxon>Tylenchomorpha</taxon>
        <taxon>Sphaerularioidea</taxon>
        <taxon>Anguinidae</taxon>
        <taxon>Anguininae</taxon>
        <taxon>Ditylenchus</taxon>
    </lineage>
</organism>